<protein>
    <submittedName>
        <fullName evidence="1">Uncharacterized protein</fullName>
    </submittedName>
</protein>
<comment type="caution">
    <text evidence="1">The sequence shown here is derived from an EMBL/GenBank/DDBJ whole genome shotgun (WGS) entry which is preliminary data.</text>
</comment>
<dbReference type="Proteomes" id="UP001500689">
    <property type="component" value="Unassembled WGS sequence"/>
</dbReference>
<reference evidence="2" key="1">
    <citation type="journal article" date="2019" name="Int. J. Syst. Evol. Microbiol.">
        <title>The Global Catalogue of Microorganisms (GCM) 10K type strain sequencing project: providing services to taxonomists for standard genome sequencing and annotation.</title>
        <authorList>
            <consortium name="The Broad Institute Genomics Platform"/>
            <consortium name="The Broad Institute Genome Sequencing Center for Infectious Disease"/>
            <person name="Wu L."/>
            <person name="Ma J."/>
        </authorList>
    </citation>
    <scope>NUCLEOTIDE SEQUENCE [LARGE SCALE GENOMIC DNA]</scope>
    <source>
        <strain evidence="2">JCM 16898</strain>
    </source>
</reference>
<dbReference type="RefSeq" id="WP_344865456.1">
    <property type="nucleotide sequence ID" value="NZ_BAAAZN010000014.1"/>
</dbReference>
<name>A0ABP6XL98_9PSEU</name>
<organism evidence="1 2">
    <name type="scientific">Amycolatopsis ultiminotia</name>
    <dbReference type="NCBI Taxonomy" id="543629"/>
    <lineage>
        <taxon>Bacteria</taxon>
        <taxon>Bacillati</taxon>
        <taxon>Actinomycetota</taxon>
        <taxon>Actinomycetes</taxon>
        <taxon>Pseudonocardiales</taxon>
        <taxon>Pseudonocardiaceae</taxon>
        <taxon>Amycolatopsis</taxon>
    </lineage>
</organism>
<evidence type="ECO:0000313" key="1">
    <source>
        <dbReference type="EMBL" id="GAA3566511.1"/>
    </source>
</evidence>
<accession>A0ABP6XL98</accession>
<sequence length="640" mass="68533">MVLSRRGMLLGTAGLGAALGVGAVVPGTAAAGIAPPAGPFPALPPLPGGAPVRAQFEPLEQRFGPYLAILPGMVNDVEVDDAATRGFLGGGWWRTPSVPTNSRVQEHVFTFSWFLANEREWNPYSGSVPLRNRLDAAIAHYLGLQHDDGSWPEYSAAEKSKAATGFGIGYLAKTLANLRQANALPERRGEIGTALKKGMTWFLNPDNPIWESPVHYANQNASGLASATLALKLDPDAALQKKLADRIGFLAAHGQSPAGFFYEPTGMDINYNFEVMLPEIAEIHVLTGDRTVVSMAGKFAKWFGYNVLREPDGTGSLTYVGMSARTTVTGYDDVVADPDRTDLASVFVPEVPALAPFFTSAEDRAATREAWRTDPSPAPPLAKQDTSPRIIAHAPYGEKLPSAAVKKQAIQQLPYLSSKDFAVQRKDTATEQTYVYVRRPALYLAAFFGERPSQYARGSAGLLWHPEAGTIVQSQQDDASCWASVLPSGSPDARGLLTASYRVGDRDWNGDRIVPGSAPVTVDYALDSRIRTKLTLTKNTVTRAVKGTTALTEQVPLVLKPTDSVSFADGSPAGFGKTSSATTDALVIRRGDTTIRIGWGTALAAKVVATDVTILREGGRRLHVLRVPHPGTLTTTITLG</sequence>
<dbReference type="PROSITE" id="PS51318">
    <property type="entry name" value="TAT"/>
    <property type="match status" value="1"/>
</dbReference>
<dbReference type="EMBL" id="BAAAZN010000014">
    <property type="protein sequence ID" value="GAA3566511.1"/>
    <property type="molecule type" value="Genomic_DNA"/>
</dbReference>
<proteinExistence type="predicted"/>
<gene>
    <name evidence="1" type="ORF">GCM10022222_58020</name>
</gene>
<evidence type="ECO:0000313" key="2">
    <source>
        <dbReference type="Proteomes" id="UP001500689"/>
    </source>
</evidence>
<dbReference type="InterPro" id="IPR006311">
    <property type="entry name" value="TAT_signal"/>
</dbReference>
<dbReference type="SUPFAM" id="SSF81853">
    <property type="entry name" value="Family 10 polysaccharide lyase"/>
    <property type="match status" value="1"/>
</dbReference>
<keyword evidence="2" id="KW-1185">Reference proteome</keyword>